<feature type="transmembrane region" description="Helical" evidence="7">
    <location>
        <begin position="425"/>
        <end position="446"/>
    </location>
</feature>
<comment type="caution">
    <text evidence="9">The sequence shown here is derived from an EMBL/GenBank/DDBJ whole genome shotgun (WGS) entry which is preliminary data.</text>
</comment>
<name>A0A9W6QXG0_9PSEU</name>
<dbReference type="PROSITE" id="PS50850">
    <property type="entry name" value="MFS"/>
    <property type="match status" value="1"/>
</dbReference>
<dbReference type="RefSeq" id="WP_285486575.1">
    <property type="nucleotide sequence ID" value="NZ_BSTI01000004.1"/>
</dbReference>
<evidence type="ECO:0000256" key="6">
    <source>
        <dbReference type="ARBA" id="ARBA00023136"/>
    </source>
</evidence>
<dbReference type="EMBL" id="BSTI01000004">
    <property type="protein sequence ID" value="GLY65339.1"/>
    <property type="molecule type" value="Genomic_DNA"/>
</dbReference>
<feature type="transmembrane region" description="Helical" evidence="7">
    <location>
        <begin position="133"/>
        <end position="156"/>
    </location>
</feature>
<evidence type="ECO:0000256" key="2">
    <source>
        <dbReference type="ARBA" id="ARBA00022448"/>
    </source>
</evidence>
<evidence type="ECO:0000313" key="9">
    <source>
        <dbReference type="EMBL" id="GLY65339.1"/>
    </source>
</evidence>
<dbReference type="GO" id="GO:0022857">
    <property type="term" value="F:transmembrane transporter activity"/>
    <property type="evidence" value="ECO:0007669"/>
    <property type="project" value="InterPro"/>
</dbReference>
<feature type="transmembrane region" description="Helical" evidence="7">
    <location>
        <begin position="331"/>
        <end position="354"/>
    </location>
</feature>
<keyword evidence="10" id="KW-1185">Reference proteome</keyword>
<evidence type="ECO:0000256" key="3">
    <source>
        <dbReference type="ARBA" id="ARBA00022475"/>
    </source>
</evidence>
<proteinExistence type="predicted"/>
<comment type="subcellular location">
    <subcellularLocation>
        <location evidence="1">Cell membrane</location>
        <topology evidence="1">Multi-pass membrane protein</topology>
    </subcellularLocation>
</comment>
<feature type="transmembrane region" description="Helical" evidence="7">
    <location>
        <begin position="32"/>
        <end position="61"/>
    </location>
</feature>
<feature type="domain" description="Major facilitator superfamily (MFS) profile" evidence="8">
    <location>
        <begin position="32"/>
        <end position="451"/>
    </location>
</feature>
<dbReference type="SUPFAM" id="SSF103473">
    <property type="entry name" value="MFS general substrate transporter"/>
    <property type="match status" value="1"/>
</dbReference>
<evidence type="ECO:0000256" key="4">
    <source>
        <dbReference type="ARBA" id="ARBA00022692"/>
    </source>
</evidence>
<accession>A0A9W6QXG0</accession>
<gene>
    <name evidence="9" type="ORF">Atai01_19580</name>
</gene>
<evidence type="ECO:0000313" key="10">
    <source>
        <dbReference type="Proteomes" id="UP001165136"/>
    </source>
</evidence>
<feature type="transmembrane region" description="Helical" evidence="7">
    <location>
        <begin position="268"/>
        <end position="294"/>
    </location>
</feature>
<feature type="transmembrane region" description="Helical" evidence="7">
    <location>
        <begin position="300"/>
        <end position="319"/>
    </location>
</feature>
<dbReference type="PANTHER" id="PTHR43045:SF4">
    <property type="entry name" value="TRANSPORTER YDFJ-RELATED"/>
    <property type="match status" value="1"/>
</dbReference>
<reference evidence="9" key="1">
    <citation type="submission" date="2023-03" db="EMBL/GenBank/DDBJ databases">
        <title>Amycolatopsis taiwanensis NBRC 103393.</title>
        <authorList>
            <person name="Ichikawa N."/>
            <person name="Sato H."/>
            <person name="Tonouchi N."/>
        </authorList>
    </citation>
    <scope>NUCLEOTIDE SEQUENCE</scope>
    <source>
        <strain evidence="9">NBRC 103393</strain>
    </source>
</reference>
<feature type="transmembrane region" description="Helical" evidence="7">
    <location>
        <begin position="177"/>
        <end position="197"/>
    </location>
</feature>
<dbReference type="Gene3D" id="1.20.1250.20">
    <property type="entry name" value="MFS general substrate transporter like domains"/>
    <property type="match status" value="2"/>
</dbReference>
<evidence type="ECO:0000259" key="8">
    <source>
        <dbReference type="PROSITE" id="PS50850"/>
    </source>
</evidence>
<keyword evidence="4 7" id="KW-0812">Transmembrane</keyword>
<feature type="transmembrane region" description="Helical" evidence="7">
    <location>
        <begin position="73"/>
        <end position="96"/>
    </location>
</feature>
<feature type="transmembrane region" description="Helical" evidence="7">
    <location>
        <begin position="360"/>
        <end position="385"/>
    </location>
</feature>
<dbReference type="InterPro" id="IPR036259">
    <property type="entry name" value="MFS_trans_sf"/>
</dbReference>
<organism evidence="9 10">
    <name type="scientific">Amycolatopsis taiwanensis</name>
    <dbReference type="NCBI Taxonomy" id="342230"/>
    <lineage>
        <taxon>Bacteria</taxon>
        <taxon>Bacillati</taxon>
        <taxon>Actinomycetota</taxon>
        <taxon>Actinomycetes</taxon>
        <taxon>Pseudonocardiales</taxon>
        <taxon>Pseudonocardiaceae</taxon>
        <taxon>Amycolatopsis</taxon>
    </lineage>
</organism>
<keyword evidence="6 7" id="KW-0472">Membrane</keyword>
<dbReference type="PANTHER" id="PTHR43045">
    <property type="entry name" value="SHIKIMATE TRANSPORTER"/>
    <property type="match status" value="1"/>
</dbReference>
<dbReference type="InterPro" id="IPR005829">
    <property type="entry name" value="Sugar_transporter_CS"/>
</dbReference>
<dbReference type="PROSITE" id="PS00217">
    <property type="entry name" value="SUGAR_TRANSPORT_2"/>
    <property type="match status" value="1"/>
</dbReference>
<keyword evidence="3" id="KW-1003">Cell membrane</keyword>
<feature type="transmembrane region" description="Helical" evidence="7">
    <location>
        <begin position="209"/>
        <end position="229"/>
    </location>
</feature>
<dbReference type="AlphaFoldDB" id="A0A9W6QXG0"/>
<dbReference type="InterPro" id="IPR020846">
    <property type="entry name" value="MFS_dom"/>
</dbReference>
<sequence length="459" mass="48481">MRSGGDQVAQHDIEPARAAGRPARLSRDQRRVVHAATIGFFVDVVDIYLPTVVLAPAMAYFQPPGSAVATSTTMFYVVFAVTLLARPVGSVIFGHIADSVGRRAATTIAIPGVAICTLLTAALPGYAAWGIGAYVLLTVIRFVGGIFMGGATAGLTPLAMEVTPKPMRGLVGGYTNIGYPLGAATISLVTTVMLKLVPAHGAGSPYVEWGWRIPFIFGGLLALAYVVYFRRVVGESPLWQGASTGSGPKRRPLAELMRGRNRRSLLQVLLLMTGIWMGFHAITSAVSGVLVTYLDRPASTVTSSLMIANVVLAACYFGYAVLGQRIGRRRLLIGGGVSVATLGAGLYAIALANADHGGSLAITMVLVGVCMVLATGLFPVVCTYITERFPTEVRSTGWAVGYQVAVILPSLYSFYMLGLGNLMPYVYTPVVLVVIGGVIVAIGAWLGPETRDIDLEEVR</sequence>
<dbReference type="Pfam" id="PF07690">
    <property type="entry name" value="MFS_1"/>
    <property type="match status" value="1"/>
</dbReference>
<protein>
    <submittedName>
        <fullName evidence="9">MFS transporter</fullName>
    </submittedName>
</protein>
<dbReference type="InterPro" id="IPR011701">
    <property type="entry name" value="MFS"/>
</dbReference>
<dbReference type="GO" id="GO:0005886">
    <property type="term" value="C:plasma membrane"/>
    <property type="evidence" value="ECO:0007669"/>
    <property type="project" value="UniProtKB-SubCell"/>
</dbReference>
<keyword evidence="2" id="KW-0813">Transport</keyword>
<evidence type="ECO:0000256" key="1">
    <source>
        <dbReference type="ARBA" id="ARBA00004651"/>
    </source>
</evidence>
<keyword evidence="5 7" id="KW-1133">Transmembrane helix</keyword>
<evidence type="ECO:0000256" key="7">
    <source>
        <dbReference type="SAM" id="Phobius"/>
    </source>
</evidence>
<dbReference type="Proteomes" id="UP001165136">
    <property type="component" value="Unassembled WGS sequence"/>
</dbReference>
<feature type="transmembrane region" description="Helical" evidence="7">
    <location>
        <begin position="397"/>
        <end position="419"/>
    </location>
</feature>
<evidence type="ECO:0000256" key="5">
    <source>
        <dbReference type="ARBA" id="ARBA00022989"/>
    </source>
</evidence>
<feature type="transmembrane region" description="Helical" evidence="7">
    <location>
        <begin position="108"/>
        <end position="127"/>
    </location>
</feature>